<dbReference type="InterPro" id="IPR050957">
    <property type="entry name" value="BMP_lipoprotein"/>
</dbReference>
<keyword evidence="6" id="KW-0449">Lipoprotein</keyword>
<keyword evidence="4" id="KW-0732">Signal</keyword>
<dbReference type="EMBL" id="AP006840">
    <property type="protein sequence ID" value="BAD40221.1"/>
    <property type="molecule type" value="Genomic_DNA"/>
</dbReference>
<dbReference type="InterPro" id="IPR003760">
    <property type="entry name" value="PnrA-like"/>
</dbReference>
<dbReference type="Proteomes" id="UP000000417">
    <property type="component" value="Chromosome"/>
</dbReference>
<evidence type="ECO:0000256" key="2">
    <source>
        <dbReference type="ARBA" id="ARBA00008610"/>
    </source>
</evidence>
<gene>
    <name evidence="9" type="ordered locus">STH1236</name>
</gene>
<evidence type="ECO:0000256" key="6">
    <source>
        <dbReference type="ARBA" id="ARBA00023288"/>
    </source>
</evidence>
<evidence type="ECO:0000256" key="5">
    <source>
        <dbReference type="ARBA" id="ARBA00023136"/>
    </source>
</evidence>
<dbReference type="AlphaFoldDB" id="Q67Q22"/>
<dbReference type="SUPFAM" id="SSF53822">
    <property type="entry name" value="Periplasmic binding protein-like I"/>
    <property type="match status" value="1"/>
</dbReference>
<comment type="subcellular location">
    <subcellularLocation>
        <location evidence="1">Cell membrane</location>
        <topology evidence="1">Lipid-anchor</topology>
    </subcellularLocation>
</comment>
<dbReference type="KEGG" id="sth:STH1236"/>
<dbReference type="CDD" id="cd06354">
    <property type="entry name" value="PBP1_PrnA-like"/>
    <property type="match status" value="1"/>
</dbReference>
<evidence type="ECO:0000256" key="1">
    <source>
        <dbReference type="ARBA" id="ARBA00004193"/>
    </source>
</evidence>
<keyword evidence="5" id="KW-0472">Membrane</keyword>
<keyword evidence="3" id="KW-1003">Cell membrane</keyword>
<dbReference type="Pfam" id="PF02608">
    <property type="entry name" value="Bmp"/>
    <property type="match status" value="1"/>
</dbReference>
<dbReference type="eggNOG" id="COG1744">
    <property type="taxonomic scope" value="Bacteria"/>
</dbReference>
<dbReference type="InterPro" id="IPR028082">
    <property type="entry name" value="Peripla_BP_I"/>
</dbReference>
<comment type="similarity">
    <text evidence="2">Belongs to the BMP lipoprotein family.</text>
</comment>
<evidence type="ECO:0000313" key="9">
    <source>
        <dbReference type="EMBL" id="BAD40221.1"/>
    </source>
</evidence>
<feature type="domain" description="ABC transporter substrate-binding protein PnrA-like" evidence="8">
    <location>
        <begin position="49"/>
        <end position="311"/>
    </location>
</feature>
<keyword evidence="10" id="KW-1185">Reference proteome</keyword>
<reference evidence="9 10" key="1">
    <citation type="journal article" date="2004" name="Nucleic Acids Res.">
        <title>Genome sequence of Symbiobacterium thermophilum, an uncultivable bacterium that depends on microbial commensalism.</title>
        <authorList>
            <person name="Ueda K."/>
            <person name="Yamashita A."/>
            <person name="Ishikawa J."/>
            <person name="Shimada M."/>
            <person name="Watsuji T."/>
            <person name="Morimura K."/>
            <person name="Ikeda H."/>
            <person name="Hattori M."/>
            <person name="Beppu T."/>
        </authorList>
    </citation>
    <scope>NUCLEOTIDE SEQUENCE [LARGE SCALE GENOMIC DNA]</scope>
    <source>
        <strain evidence="10">T / IAM 14863</strain>
    </source>
</reference>
<dbReference type="GO" id="GO:0005886">
    <property type="term" value="C:plasma membrane"/>
    <property type="evidence" value="ECO:0007669"/>
    <property type="project" value="UniProtKB-SubCell"/>
</dbReference>
<feature type="compositionally biased region" description="Low complexity" evidence="7">
    <location>
        <begin position="14"/>
        <end position="42"/>
    </location>
</feature>
<dbReference type="PANTHER" id="PTHR34296">
    <property type="entry name" value="TRANSCRIPTIONAL ACTIVATOR PROTEIN MED"/>
    <property type="match status" value="1"/>
</dbReference>
<evidence type="ECO:0000313" key="10">
    <source>
        <dbReference type="Proteomes" id="UP000000417"/>
    </source>
</evidence>
<proteinExistence type="inferred from homology"/>
<dbReference type="HOGENOM" id="CLU_038813_0_0_9"/>
<evidence type="ECO:0000256" key="3">
    <source>
        <dbReference type="ARBA" id="ARBA00022475"/>
    </source>
</evidence>
<dbReference type="PANTHER" id="PTHR34296:SF2">
    <property type="entry name" value="ABC TRANSPORTER GUANOSINE-BINDING PROTEIN NUPN"/>
    <property type="match status" value="1"/>
</dbReference>
<feature type="region of interest" description="Disordered" evidence="7">
    <location>
        <begin position="1"/>
        <end position="43"/>
    </location>
</feature>
<name>Q67Q22_SYMTH</name>
<organism evidence="9 10">
    <name type="scientific">Symbiobacterium thermophilum (strain DSM 24528 / JCM 14929 / IAM 14863 / T)</name>
    <dbReference type="NCBI Taxonomy" id="292459"/>
    <lineage>
        <taxon>Bacteria</taxon>
        <taxon>Bacillati</taxon>
        <taxon>Bacillota</taxon>
        <taxon>Clostridia</taxon>
        <taxon>Eubacteriales</taxon>
        <taxon>Symbiobacteriaceae</taxon>
        <taxon>Symbiobacterium</taxon>
    </lineage>
</organism>
<dbReference type="STRING" id="292459.STH1236"/>
<protein>
    <submittedName>
        <fullName evidence="9">Sugar ABC transporter substrate-binding protein</fullName>
    </submittedName>
</protein>
<evidence type="ECO:0000256" key="7">
    <source>
        <dbReference type="SAM" id="MobiDB-lite"/>
    </source>
</evidence>
<sequence length="355" mass="37811">MALTLSLLAGCGGSQQPQNQTPSTQPPAGQEQQPPQQQTQEPSKQVDFTVGMATDVGGLNDDSFNAAAYRGILQAEKDLGVKHIVIESQRQEDYITNLQTLIDGGADIVWGVGFMMQASIDEMAQANPDQWFGLIDEQVNQPNVASVLFKEQEGSFLVGYLAGKATKTNRVGFVGGVESPVIGRFEAGFRAGVMAANPDAVVDVVYAAAFDDPARGKDIALTMFNTGADVIFHAAGGTGQGVIEAAKEKNLFAIGVDSDQNYLAPNNVLSSMIKRVDVAVYDVIKMALEGNFPGGQVVRLGLAENGVGYSDTTLWDKMPEGTKAEVDKWAEAIKEGKVVVPETPQEADTWTPPTL</sequence>
<evidence type="ECO:0000256" key="4">
    <source>
        <dbReference type="ARBA" id="ARBA00022729"/>
    </source>
</evidence>
<evidence type="ECO:0000259" key="8">
    <source>
        <dbReference type="Pfam" id="PF02608"/>
    </source>
</evidence>
<accession>Q67Q22</accession>
<dbReference type="Gene3D" id="3.40.50.2300">
    <property type="match status" value="2"/>
</dbReference>